<dbReference type="GO" id="GO:0005886">
    <property type="term" value="C:plasma membrane"/>
    <property type="evidence" value="ECO:0007669"/>
    <property type="project" value="UniProtKB-SubCell"/>
</dbReference>
<evidence type="ECO:0000256" key="6">
    <source>
        <dbReference type="ARBA" id="ARBA00023040"/>
    </source>
</evidence>
<dbReference type="PROSITE" id="PS50262">
    <property type="entry name" value="G_PROTEIN_RECEP_F1_2"/>
    <property type="match status" value="1"/>
</dbReference>
<sequence length="336" mass="37311">MVNLTPLDIFSLAVYCTTITLGSPSNAVALCVFLRELKRKPTPNVIYMINLCVSDSLFIALLPVKVVETVWGEWALPPVFCPIYNVFHFSTIYTSVLFLTALSMGRYLSVAFPIKYKLYKRPCYSCLVCFSLWFLVIAHIAFIFLLAATGSRDHLVAPGQGNASICYANFTQAQLELLVPLRMELAIVFFVAPLALTSFACLGCFRELGQSQLPRRKKGKALRVVAVTLVTFVVCFAPYNASHLAGLVLRRDISWRREALLPSTASALLNPLVFFLSSTALQQSAVQCWRSAEQHVRDIKESPQRIWHSAIPQGKGVDGGPTQASEKRRVQTTAID</sequence>
<keyword evidence="11" id="KW-0807">Transducer</keyword>
<dbReference type="GO" id="GO:0032024">
    <property type="term" value="P:positive regulation of insulin secretion"/>
    <property type="evidence" value="ECO:0007669"/>
    <property type="project" value="TreeGrafter"/>
</dbReference>
<feature type="region of interest" description="Disordered" evidence="14">
    <location>
        <begin position="310"/>
        <end position="336"/>
    </location>
</feature>
<evidence type="ECO:0000256" key="9">
    <source>
        <dbReference type="ARBA" id="ARBA00023170"/>
    </source>
</evidence>
<keyword evidence="18" id="KW-1185">Reference proteome</keyword>
<keyword evidence="10" id="KW-0325">Glycoprotein</keyword>
<keyword evidence="9" id="KW-0675">Receptor</keyword>
<dbReference type="Gene3D" id="1.20.1070.10">
    <property type="entry name" value="Rhodopsin 7-helix transmembrane proteins"/>
    <property type="match status" value="1"/>
</dbReference>
<evidence type="ECO:0000256" key="10">
    <source>
        <dbReference type="ARBA" id="ARBA00023180"/>
    </source>
</evidence>
<accession>A0A401PV49</accession>
<dbReference type="InterPro" id="IPR000276">
    <property type="entry name" value="GPCR_Rhodpsn"/>
</dbReference>
<dbReference type="PRINTS" id="PR01904">
    <property type="entry name" value="GPR40FAMILY"/>
</dbReference>
<dbReference type="Pfam" id="PF00001">
    <property type="entry name" value="7tm_1"/>
    <property type="match status" value="1"/>
</dbReference>
<feature type="transmembrane region" description="Helical" evidence="15">
    <location>
        <begin position="12"/>
        <end position="33"/>
    </location>
</feature>
<evidence type="ECO:0000256" key="5">
    <source>
        <dbReference type="ARBA" id="ARBA00022989"/>
    </source>
</evidence>
<dbReference type="GO" id="GO:0045125">
    <property type="term" value="F:bioactive lipid receptor activity"/>
    <property type="evidence" value="ECO:0007669"/>
    <property type="project" value="TreeGrafter"/>
</dbReference>
<evidence type="ECO:0000259" key="16">
    <source>
        <dbReference type="PROSITE" id="PS50262"/>
    </source>
</evidence>
<evidence type="ECO:0000256" key="14">
    <source>
        <dbReference type="SAM" id="MobiDB-lite"/>
    </source>
</evidence>
<evidence type="ECO:0000256" key="8">
    <source>
        <dbReference type="ARBA" id="ARBA00023157"/>
    </source>
</evidence>
<feature type="transmembrane region" description="Helical" evidence="15">
    <location>
        <begin position="123"/>
        <end position="148"/>
    </location>
</feature>
<comment type="subcellular location">
    <subcellularLocation>
        <location evidence="1">Cell membrane</location>
        <topology evidence="1">Multi-pass membrane protein</topology>
    </subcellularLocation>
</comment>
<dbReference type="SUPFAM" id="SSF81321">
    <property type="entry name" value="Family A G protein-coupled receptor-like"/>
    <property type="match status" value="1"/>
</dbReference>
<evidence type="ECO:0000256" key="1">
    <source>
        <dbReference type="ARBA" id="ARBA00004651"/>
    </source>
</evidence>
<dbReference type="OMA" id="EWRSEAM"/>
<comment type="function">
    <text evidence="13">G-protein coupled receptor for medium and long chain saturated and unsaturated fatty acids that plays an important role in glucose homeostasis. Fatty acid binding increases glucose-stimulated insulin secretion, and may also enhance the secretion of glucagon-like peptide 1 (GLP-1). May also play a role in bone homeostasis; receptor signaling activates pathways that inhibit osteoclast differentiation. Ligand binding leads to a conformation change that triggers signaling via G-proteins that activate phospholipase C, leading to an increase of the intracellular calcium concentration. Seems to act through a G(q) and G(i)-mediated pathway. Mediates the anti-inflammatory effects of omega-3 polyunsaturated fatty acids (PUFAs) via inhibition of NLRP3 inflammasome activation.</text>
</comment>
<gene>
    <name evidence="17" type="ORF">scyTo_0020533</name>
</gene>
<dbReference type="CDD" id="cd14983">
    <property type="entry name" value="7tmA_FFAR"/>
    <property type="match status" value="1"/>
</dbReference>
<feature type="transmembrane region" description="Helical" evidence="15">
    <location>
        <begin position="221"/>
        <end position="239"/>
    </location>
</feature>
<feature type="transmembrane region" description="Helical" evidence="15">
    <location>
        <begin position="83"/>
        <end position="102"/>
    </location>
</feature>
<keyword evidence="4 15" id="KW-0812">Transmembrane</keyword>
<evidence type="ECO:0000256" key="7">
    <source>
        <dbReference type="ARBA" id="ARBA00023136"/>
    </source>
</evidence>
<dbReference type="GO" id="GO:0070542">
    <property type="term" value="P:response to fatty acid"/>
    <property type="evidence" value="ECO:0007669"/>
    <property type="project" value="TreeGrafter"/>
</dbReference>
<keyword evidence="3" id="KW-1003">Cell membrane</keyword>
<feature type="transmembrane region" description="Helical" evidence="15">
    <location>
        <begin position="45"/>
        <end position="63"/>
    </location>
</feature>
<evidence type="ECO:0000256" key="4">
    <source>
        <dbReference type="ARBA" id="ARBA00022692"/>
    </source>
</evidence>
<dbReference type="InterPro" id="IPR013312">
    <property type="entry name" value="GPR40-rel_orph"/>
</dbReference>
<dbReference type="STRING" id="75743.A0A401PV49"/>
<dbReference type="InterPro" id="IPR013313">
    <property type="entry name" value="GPR40_recept_FA"/>
</dbReference>
<evidence type="ECO:0000256" key="15">
    <source>
        <dbReference type="SAM" id="Phobius"/>
    </source>
</evidence>
<dbReference type="GO" id="GO:0007204">
    <property type="term" value="P:positive regulation of cytosolic calcium ion concentration"/>
    <property type="evidence" value="ECO:0007669"/>
    <property type="project" value="TreeGrafter"/>
</dbReference>
<dbReference type="EMBL" id="BFAA01016701">
    <property type="protein sequence ID" value="GCB76988.1"/>
    <property type="molecule type" value="Genomic_DNA"/>
</dbReference>
<dbReference type="Proteomes" id="UP000288216">
    <property type="component" value="Unassembled WGS sequence"/>
</dbReference>
<feature type="domain" description="G-protein coupled receptors family 1 profile" evidence="16">
    <location>
        <begin position="25"/>
        <end position="274"/>
    </location>
</feature>
<evidence type="ECO:0000256" key="3">
    <source>
        <dbReference type="ARBA" id="ARBA00022475"/>
    </source>
</evidence>
<evidence type="ECO:0000256" key="2">
    <source>
        <dbReference type="ARBA" id="ARBA00021527"/>
    </source>
</evidence>
<keyword evidence="6" id="KW-0297">G-protein coupled receptor</keyword>
<keyword evidence="7 15" id="KW-0472">Membrane</keyword>
<feature type="transmembrane region" description="Helical" evidence="15">
    <location>
        <begin position="259"/>
        <end position="281"/>
    </location>
</feature>
<evidence type="ECO:0000313" key="18">
    <source>
        <dbReference type="Proteomes" id="UP000288216"/>
    </source>
</evidence>
<name>A0A401PV49_SCYTO</name>
<proteinExistence type="predicted"/>
<dbReference type="PRINTS" id="PR01905">
    <property type="entry name" value="FATTYACIDR"/>
</dbReference>
<keyword evidence="8" id="KW-1015">Disulfide bond</keyword>
<dbReference type="OrthoDB" id="5961208at2759"/>
<dbReference type="InterPro" id="IPR017452">
    <property type="entry name" value="GPCR_Rhodpsn_7TM"/>
</dbReference>
<keyword evidence="5 15" id="KW-1133">Transmembrane helix</keyword>
<feature type="transmembrane region" description="Helical" evidence="15">
    <location>
        <begin position="185"/>
        <end position="209"/>
    </location>
</feature>
<evidence type="ECO:0000256" key="12">
    <source>
        <dbReference type="ARBA" id="ARBA00033166"/>
    </source>
</evidence>
<protein>
    <recommendedName>
        <fullName evidence="2">Free fatty acid receptor 1</fullName>
    </recommendedName>
    <alternativeName>
        <fullName evidence="12">G-protein coupled receptor 40</fullName>
    </alternativeName>
</protein>
<dbReference type="AlphaFoldDB" id="A0A401PV49"/>
<organism evidence="17 18">
    <name type="scientific">Scyliorhinus torazame</name>
    <name type="common">Cloudy catshark</name>
    <name type="synonym">Catulus torazame</name>
    <dbReference type="NCBI Taxonomy" id="75743"/>
    <lineage>
        <taxon>Eukaryota</taxon>
        <taxon>Metazoa</taxon>
        <taxon>Chordata</taxon>
        <taxon>Craniata</taxon>
        <taxon>Vertebrata</taxon>
        <taxon>Chondrichthyes</taxon>
        <taxon>Elasmobranchii</taxon>
        <taxon>Galeomorphii</taxon>
        <taxon>Galeoidea</taxon>
        <taxon>Carcharhiniformes</taxon>
        <taxon>Scyliorhinidae</taxon>
        <taxon>Scyliorhinus</taxon>
    </lineage>
</organism>
<evidence type="ECO:0000256" key="11">
    <source>
        <dbReference type="ARBA" id="ARBA00023224"/>
    </source>
</evidence>
<reference evidence="17 18" key="1">
    <citation type="journal article" date="2018" name="Nat. Ecol. Evol.">
        <title>Shark genomes provide insights into elasmobranch evolution and the origin of vertebrates.</title>
        <authorList>
            <person name="Hara Y"/>
            <person name="Yamaguchi K"/>
            <person name="Onimaru K"/>
            <person name="Kadota M"/>
            <person name="Koyanagi M"/>
            <person name="Keeley SD"/>
            <person name="Tatsumi K"/>
            <person name="Tanaka K"/>
            <person name="Motone F"/>
            <person name="Kageyama Y"/>
            <person name="Nozu R"/>
            <person name="Adachi N"/>
            <person name="Nishimura O"/>
            <person name="Nakagawa R"/>
            <person name="Tanegashima C"/>
            <person name="Kiyatake I"/>
            <person name="Matsumoto R"/>
            <person name="Murakumo K"/>
            <person name="Nishida K"/>
            <person name="Terakita A"/>
            <person name="Kuratani S"/>
            <person name="Sato K"/>
            <person name="Hyodo S Kuraku.S."/>
        </authorList>
    </citation>
    <scope>NUCLEOTIDE SEQUENCE [LARGE SCALE GENOMIC DNA]</scope>
</reference>
<dbReference type="PRINTS" id="PR00237">
    <property type="entry name" value="GPCRRHODOPSN"/>
</dbReference>
<dbReference type="PANTHER" id="PTHR45822">
    <property type="entry name" value="FREE FATTY ACID RECEPTOR 2-RELATED"/>
    <property type="match status" value="1"/>
</dbReference>
<evidence type="ECO:0000313" key="17">
    <source>
        <dbReference type="EMBL" id="GCB76988.1"/>
    </source>
</evidence>
<evidence type="ECO:0000256" key="13">
    <source>
        <dbReference type="ARBA" id="ARBA00045206"/>
    </source>
</evidence>
<dbReference type="PANTHER" id="PTHR45822:SF4">
    <property type="entry name" value="FREE FATTY ACID RECEPTOR 1"/>
    <property type="match status" value="1"/>
</dbReference>
<comment type="caution">
    <text evidence="17">The sequence shown here is derived from an EMBL/GenBank/DDBJ whole genome shotgun (WGS) entry which is preliminary data.</text>
</comment>